<dbReference type="Gene3D" id="1.10.287.370">
    <property type="match status" value="1"/>
</dbReference>
<evidence type="ECO:0000313" key="4">
    <source>
        <dbReference type="WBParaSite" id="SBAD_0000234301-mRNA-1"/>
    </source>
</evidence>
<protein>
    <submittedName>
        <fullName evidence="4">Prefoldin subunit 4</fullName>
    </submittedName>
</protein>
<evidence type="ECO:0000313" key="3">
    <source>
        <dbReference type="Proteomes" id="UP000270296"/>
    </source>
</evidence>
<proteinExistence type="predicted"/>
<dbReference type="SUPFAM" id="SSF46579">
    <property type="entry name" value="Prefoldin"/>
    <property type="match status" value="1"/>
</dbReference>
<accession>A0A183IF44</accession>
<gene>
    <name evidence="2" type="ORF">SBAD_LOCUS2238</name>
</gene>
<comment type="subunit">
    <text evidence="1">Heterohexamer of two PFD-alpha type and four PFD-beta type subunits.</text>
</comment>
<dbReference type="Pfam" id="PF02996">
    <property type="entry name" value="Prefoldin"/>
    <property type="match status" value="1"/>
</dbReference>
<name>A0A183IF44_9BILA</name>
<dbReference type="OrthoDB" id="6375174at2759"/>
<reference evidence="4" key="1">
    <citation type="submission" date="2016-06" db="UniProtKB">
        <authorList>
            <consortium name="WormBaseParasite"/>
        </authorList>
    </citation>
    <scope>IDENTIFICATION</scope>
</reference>
<dbReference type="AlphaFoldDB" id="A0A183IF44"/>
<sequence length="144" mass="16615">MVFFLTTLVKFSVSDLTKGRMIRRSKFMDFSLVYNTILRIYLKQSLMESESCSCCLFAYSLVLHVLCPGQLVVVLLSLEVNYIETECFQANVMVEYSPDQAREFLKKELCSCNKRLEEVESSCQFLKDQLTITEVSILFTISGR</sequence>
<dbReference type="InterPro" id="IPR009053">
    <property type="entry name" value="Prefoldin"/>
</dbReference>
<evidence type="ECO:0000313" key="2">
    <source>
        <dbReference type="EMBL" id="VDO96978.1"/>
    </source>
</evidence>
<organism evidence="4">
    <name type="scientific">Soboliphyme baturini</name>
    <dbReference type="NCBI Taxonomy" id="241478"/>
    <lineage>
        <taxon>Eukaryota</taxon>
        <taxon>Metazoa</taxon>
        <taxon>Ecdysozoa</taxon>
        <taxon>Nematoda</taxon>
        <taxon>Enoplea</taxon>
        <taxon>Dorylaimia</taxon>
        <taxon>Dioctophymatida</taxon>
        <taxon>Dioctophymatoidea</taxon>
        <taxon>Soboliphymatidae</taxon>
        <taxon>Soboliphyme</taxon>
    </lineage>
</organism>
<dbReference type="Proteomes" id="UP000270296">
    <property type="component" value="Unassembled WGS sequence"/>
</dbReference>
<dbReference type="InterPro" id="IPR004127">
    <property type="entry name" value="Prefoldin_subunit_alpha"/>
</dbReference>
<evidence type="ECO:0000256" key="1">
    <source>
        <dbReference type="ARBA" id="ARBA00011695"/>
    </source>
</evidence>
<keyword evidence="3" id="KW-1185">Reference proteome</keyword>
<reference evidence="2 3" key="2">
    <citation type="submission" date="2018-11" db="EMBL/GenBank/DDBJ databases">
        <authorList>
            <consortium name="Pathogen Informatics"/>
        </authorList>
    </citation>
    <scope>NUCLEOTIDE SEQUENCE [LARGE SCALE GENOMIC DNA]</scope>
</reference>
<dbReference type="WBParaSite" id="SBAD_0000234301-mRNA-1">
    <property type="protein sequence ID" value="SBAD_0000234301-mRNA-1"/>
    <property type="gene ID" value="SBAD_0000234301"/>
</dbReference>
<dbReference type="EMBL" id="UZAM01007140">
    <property type="protein sequence ID" value="VDO96978.1"/>
    <property type="molecule type" value="Genomic_DNA"/>
</dbReference>